<evidence type="ECO:0000313" key="2">
    <source>
        <dbReference type="Proteomes" id="UP001057580"/>
    </source>
</evidence>
<dbReference type="GeneID" id="74941200"/>
<evidence type="ECO:0000313" key="1">
    <source>
        <dbReference type="EMBL" id="UWM55106.1"/>
    </source>
</evidence>
<accession>A0A9E7R410</accession>
<name>A0A9E7R410_9EURY</name>
<dbReference type="Proteomes" id="UP001057580">
    <property type="component" value="Chromosome"/>
</dbReference>
<proteinExistence type="predicted"/>
<dbReference type="RefSeq" id="WP_260594158.1">
    <property type="nucleotide sequence ID" value="NZ_CP104003.1"/>
</dbReference>
<keyword evidence="2" id="KW-1185">Reference proteome</keyword>
<protein>
    <submittedName>
        <fullName evidence="1">Uncharacterized protein</fullName>
    </submittedName>
</protein>
<dbReference type="AlphaFoldDB" id="A0A9E7R410"/>
<sequence>MELPDRLVSRFRRLRGTEVTDDAGDADVDLERRRVLRAAAVGGLGLGGAKAVDNVLVGYGPLVGENLHTQSLASVASEGLFAGERTVDVDGHQLSMVKGIITVSADEERRERFRVAKTTPAEAADLDTELGLSSGPLERVVRDLRELQSGVAPFAFGDLAETFERARAAEPRPLTTALLRGGSHGVAASLVGEFTGADPTEPEAVIRGLVGAFREKTDYDVPRYLAGAVQFNLAMDTVALREPFADDVDWASLTDGEPTGLFCNEYAKRSVEALHAADSRVQTPPVAGALVYDTRHRHVYTMAASVVREDGELVVPATFLDYMHSTLYGDGRLTGLLGEGLEAYDRRHRATEVGWRH</sequence>
<dbReference type="EMBL" id="CP104003">
    <property type="protein sequence ID" value="UWM55106.1"/>
    <property type="molecule type" value="Genomic_DNA"/>
</dbReference>
<gene>
    <name evidence="1" type="ORF">N0B31_02220</name>
</gene>
<reference evidence="1" key="1">
    <citation type="submission" date="2022-09" db="EMBL/GenBank/DDBJ databases">
        <title>Diverse halophilic archaea isolated from saline environments.</title>
        <authorList>
            <person name="Cui H.-L."/>
        </authorList>
    </citation>
    <scope>NUCLEOTIDE SEQUENCE</scope>
    <source>
        <strain evidence="1">ZS-35-S2</strain>
    </source>
</reference>
<dbReference type="KEGG" id="ssai:N0B31_02220"/>
<organism evidence="1 2">
    <name type="scientific">Salinirubellus salinus</name>
    <dbReference type="NCBI Taxonomy" id="1364945"/>
    <lineage>
        <taxon>Archaea</taxon>
        <taxon>Methanobacteriati</taxon>
        <taxon>Methanobacteriota</taxon>
        <taxon>Stenosarchaea group</taxon>
        <taxon>Halobacteria</taxon>
        <taxon>Halobacteriales</taxon>
        <taxon>Natronomonadaceae</taxon>
        <taxon>Salinirubellus</taxon>
    </lineage>
</organism>